<feature type="compositionally biased region" description="Gly residues" evidence="1">
    <location>
        <begin position="293"/>
        <end position="308"/>
    </location>
</feature>
<evidence type="ECO:0000313" key="4">
    <source>
        <dbReference type="Proteomes" id="UP000198217"/>
    </source>
</evidence>
<dbReference type="SUPFAM" id="SSF140453">
    <property type="entry name" value="EsxAB dimer-like"/>
    <property type="match status" value="1"/>
</dbReference>
<gene>
    <name evidence="3" type="ORF">GA0070609_6412</name>
</gene>
<accession>A0A1C5KC33</accession>
<feature type="compositionally biased region" description="Low complexity" evidence="1">
    <location>
        <begin position="271"/>
        <end position="280"/>
    </location>
</feature>
<evidence type="ECO:0000259" key="2">
    <source>
        <dbReference type="Pfam" id="PF25547"/>
    </source>
</evidence>
<evidence type="ECO:0000313" key="3">
    <source>
        <dbReference type="EMBL" id="SCG80395.1"/>
    </source>
</evidence>
<feature type="compositionally biased region" description="Pro residues" evidence="1">
    <location>
        <begin position="176"/>
        <end position="185"/>
    </location>
</feature>
<name>A0A1C5KC33_9ACTN</name>
<feature type="compositionally biased region" description="Low complexity" evidence="1">
    <location>
        <begin position="309"/>
        <end position="322"/>
    </location>
</feature>
<feature type="compositionally biased region" description="Basic and acidic residues" evidence="1">
    <location>
        <begin position="376"/>
        <end position="386"/>
    </location>
</feature>
<feature type="compositionally biased region" description="Gly residues" evidence="1">
    <location>
        <begin position="231"/>
        <end position="251"/>
    </location>
</feature>
<feature type="compositionally biased region" description="Basic and acidic residues" evidence="1">
    <location>
        <begin position="345"/>
        <end position="354"/>
    </location>
</feature>
<dbReference type="Pfam" id="PF25547">
    <property type="entry name" value="WXG100_2"/>
    <property type="match status" value="1"/>
</dbReference>
<feature type="compositionally biased region" description="Polar residues" evidence="1">
    <location>
        <begin position="217"/>
        <end position="228"/>
    </location>
</feature>
<dbReference type="Proteomes" id="UP000198217">
    <property type="component" value="Chromosome I"/>
</dbReference>
<dbReference type="Gene3D" id="1.20.1260.20">
    <property type="entry name" value="PPE superfamily"/>
    <property type="match status" value="1"/>
</dbReference>
<feature type="region of interest" description="Disordered" evidence="1">
    <location>
        <begin position="171"/>
        <end position="386"/>
    </location>
</feature>
<organism evidence="3 4">
    <name type="scientific">Micromonospora echinaurantiaca</name>
    <dbReference type="NCBI Taxonomy" id="47857"/>
    <lineage>
        <taxon>Bacteria</taxon>
        <taxon>Bacillati</taxon>
        <taxon>Actinomycetota</taxon>
        <taxon>Actinomycetes</taxon>
        <taxon>Micromonosporales</taxon>
        <taxon>Micromonosporaceae</taxon>
        <taxon>Micromonospora</taxon>
    </lineage>
</organism>
<dbReference type="InterPro" id="IPR036689">
    <property type="entry name" value="ESAT-6-like_sf"/>
</dbReference>
<reference evidence="3 4" key="1">
    <citation type="submission" date="2016-06" db="EMBL/GenBank/DDBJ databases">
        <authorList>
            <person name="Kjaerup R.B."/>
            <person name="Dalgaard T.S."/>
            <person name="Juul-Madsen H.R."/>
        </authorList>
    </citation>
    <scope>NUCLEOTIDE SEQUENCE [LARGE SCALE GENOMIC DNA]</scope>
    <source>
        <strain evidence="3 4">DSM 43904</strain>
    </source>
</reference>
<dbReference type="AlphaFoldDB" id="A0A1C5KC33"/>
<feature type="compositionally biased region" description="Low complexity" evidence="1">
    <location>
        <begin position="355"/>
        <end position="370"/>
    </location>
</feature>
<dbReference type="InterPro" id="IPR038332">
    <property type="entry name" value="PPE_sf"/>
</dbReference>
<sequence length="412" mass="40808">MSEYTARYQGVSHEELYTAVMAGKPSQIDDLAADWTSLKGILDGLGRELGGDLDKLANTWTGEAGQEFQRRLDFIVSYADTLGEGMADLSRALTLMADQLRTAHKEAESPEKTDDHDKAVSGAMKGAAFGLPGAIVGGLLGHQQDKAEQEKAHQRMVNVVAELAAGYDLSAYGRMVPPPPPPDGTPRPTTGGTTTPRGGPGATTPTAAPTSTGLTPQTGGNTVTTPDQVGSGPGTGSGSGGSGGTTPGTIGGTTDPDLGTSLAGAGPLTSTPVLGGAPPAGVGGGTMTASAGAGLGPLLGGAGGGLIGTGALAGSASSSPTTVARPTGGTAAAETRSASGVGRGMDGRRGDGAARDAATARQGRAANRAGVLGGRGQHDDDTSDDRLTWLTEDDMVWQDGADAAPPVLGTDR</sequence>
<protein>
    <submittedName>
        <fullName evidence="3">Uncharacterized conserved protein YukE</fullName>
    </submittedName>
</protein>
<feature type="compositionally biased region" description="Low complexity" evidence="1">
    <location>
        <begin position="186"/>
        <end position="216"/>
    </location>
</feature>
<dbReference type="RefSeq" id="WP_088997166.1">
    <property type="nucleotide sequence ID" value="NZ_LT607750.1"/>
</dbReference>
<feature type="domain" description="Outer membrane channel protein CpnT-like N-terminal" evidence="2">
    <location>
        <begin position="24"/>
        <end position="105"/>
    </location>
</feature>
<keyword evidence="4" id="KW-1185">Reference proteome</keyword>
<evidence type="ECO:0000256" key="1">
    <source>
        <dbReference type="SAM" id="MobiDB-lite"/>
    </source>
</evidence>
<dbReference type="InterPro" id="IPR057746">
    <property type="entry name" value="CpnT-like_N"/>
</dbReference>
<dbReference type="EMBL" id="LT607750">
    <property type="protein sequence ID" value="SCG80395.1"/>
    <property type="molecule type" value="Genomic_DNA"/>
</dbReference>
<proteinExistence type="predicted"/>